<accession>A0ABD5QGI5</accession>
<feature type="domain" description="DUF7322" evidence="3">
    <location>
        <begin position="50"/>
        <end position="110"/>
    </location>
</feature>
<protein>
    <recommendedName>
        <fullName evidence="3">DUF7322 domain-containing protein</fullName>
    </recommendedName>
</protein>
<dbReference type="Proteomes" id="UP001595925">
    <property type="component" value="Unassembled WGS sequence"/>
</dbReference>
<evidence type="ECO:0000313" key="4">
    <source>
        <dbReference type="EMBL" id="MFC4988906.1"/>
    </source>
</evidence>
<feature type="transmembrane region" description="Helical" evidence="2">
    <location>
        <begin position="59"/>
        <end position="83"/>
    </location>
</feature>
<dbReference type="RefSeq" id="WP_224828349.1">
    <property type="nucleotide sequence ID" value="NZ_JAIVEF010000006.1"/>
</dbReference>
<dbReference type="EMBL" id="JBHSJG010000038">
    <property type="protein sequence ID" value="MFC4988906.1"/>
    <property type="molecule type" value="Genomic_DNA"/>
</dbReference>
<comment type="caution">
    <text evidence="4">The sequence shown here is derived from an EMBL/GenBank/DDBJ whole genome shotgun (WGS) entry which is preliminary data.</text>
</comment>
<proteinExistence type="predicted"/>
<feature type="compositionally biased region" description="Pro residues" evidence="1">
    <location>
        <begin position="32"/>
        <end position="44"/>
    </location>
</feature>
<evidence type="ECO:0000256" key="2">
    <source>
        <dbReference type="SAM" id="Phobius"/>
    </source>
</evidence>
<keyword evidence="2" id="KW-0472">Membrane</keyword>
<dbReference type="AlphaFoldDB" id="A0ABD5QGI5"/>
<evidence type="ECO:0000259" key="3">
    <source>
        <dbReference type="Pfam" id="PF24008"/>
    </source>
</evidence>
<feature type="transmembrane region" description="Helical" evidence="2">
    <location>
        <begin position="89"/>
        <end position="105"/>
    </location>
</feature>
<reference evidence="4 5" key="1">
    <citation type="journal article" date="2019" name="Int. J. Syst. Evol. Microbiol.">
        <title>The Global Catalogue of Microorganisms (GCM) 10K type strain sequencing project: providing services to taxonomists for standard genome sequencing and annotation.</title>
        <authorList>
            <consortium name="The Broad Institute Genomics Platform"/>
            <consortium name="The Broad Institute Genome Sequencing Center for Infectious Disease"/>
            <person name="Wu L."/>
            <person name="Ma J."/>
        </authorList>
    </citation>
    <scope>NUCLEOTIDE SEQUENCE [LARGE SCALE GENOMIC DNA]</scope>
    <source>
        <strain evidence="4 5">CGMCC 1.15824</strain>
    </source>
</reference>
<keyword evidence="5" id="KW-1185">Reference proteome</keyword>
<gene>
    <name evidence="4" type="ORF">ACFPFO_14255</name>
</gene>
<dbReference type="Pfam" id="PF24008">
    <property type="entry name" value="DUF7322"/>
    <property type="match status" value="1"/>
</dbReference>
<feature type="compositionally biased region" description="Acidic residues" evidence="1">
    <location>
        <begin position="120"/>
        <end position="134"/>
    </location>
</feature>
<feature type="region of interest" description="Disordered" evidence="1">
    <location>
        <begin position="1"/>
        <end position="52"/>
    </location>
</feature>
<dbReference type="InterPro" id="IPR055746">
    <property type="entry name" value="DUF7322"/>
</dbReference>
<feature type="region of interest" description="Disordered" evidence="1">
    <location>
        <begin position="112"/>
        <end position="134"/>
    </location>
</feature>
<name>A0ABD5QGI5_9EURY</name>
<keyword evidence="2" id="KW-1133">Transmembrane helix</keyword>
<evidence type="ECO:0000256" key="1">
    <source>
        <dbReference type="SAM" id="MobiDB-lite"/>
    </source>
</evidence>
<organism evidence="4 5">
    <name type="scientific">Saliphagus infecundisoli</name>
    <dbReference type="NCBI Taxonomy" id="1849069"/>
    <lineage>
        <taxon>Archaea</taxon>
        <taxon>Methanobacteriati</taxon>
        <taxon>Methanobacteriota</taxon>
        <taxon>Stenosarchaea group</taxon>
        <taxon>Halobacteria</taxon>
        <taxon>Halobacteriales</taxon>
        <taxon>Natrialbaceae</taxon>
        <taxon>Saliphagus</taxon>
    </lineage>
</organism>
<sequence>MDLEPSDHEPEEDDPEERFHDPDSEGLTIPSAPSPPSPEAPEVPSPGGDEDVPSEIHSAFWLVVLTLNAAILATAVGALVLVFGHGTRPGLAALACGVALFALAARRYRNSKALAGGGSDDAESDSDTEREEAQ</sequence>
<evidence type="ECO:0000313" key="5">
    <source>
        <dbReference type="Proteomes" id="UP001595925"/>
    </source>
</evidence>
<keyword evidence="2" id="KW-0812">Transmembrane</keyword>